<organism evidence="1 2">
    <name type="scientific">Filobasidium floriforme</name>
    <dbReference type="NCBI Taxonomy" id="5210"/>
    <lineage>
        <taxon>Eukaryota</taxon>
        <taxon>Fungi</taxon>
        <taxon>Dikarya</taxon>
        <taxon>Basidiomycota</taxon>
        <taxon>Agaricomycotina</taxon>
        <taxon>Tremellomycetes</taxon>
        <taxon>Filobasidiales</taxon>
        <taxon>Filobasidiaceae</taxon>
        <taxon>Filobasidium</taxon>
    </lineage>
</organism>
<name>A0A8K0NS43_9TREE</name>
<keyword evidence="2" id="KW-1185">Reference proteome</keyword>
<dbReference type="Proteomes" id="UP000812966">
    <property type="component" value="Unassembled WGS sequence"/>
</dbReference>
<gene>
    <name evidence="1" type="ORF">FFLO_02104</name>
</gene>
<evidence type="ECO:0000313" key="1">
    <source>
        <dbReference type="EMBL" id="KAG7562430.1"/>
    </source>
</evidence>
<comment type="caution">
    <text evidence="1">The sequence shown here is derived from an EMBL/GenBank/DDBJ whole genome shotgun (WGS) entry which is preliminary data.</text>
</comment>
<reference evidence="1" key="1">
    <citation type="submission" date="2020-04" db="EMBL/GenBank/DDBJ databases">
        <title>Analysis of mating type loci in Filobasidium floriforme.</title>
        <authorList>
            <person name="Nowrousian M."/>
        </authorList>
    </citation>
    <scope>NUCLEOTIDE SEQUENCE</scope>
    <source>
        <strain evidence="1">CBS 6242</strain>
    </source>
</reference>
<dbReference type="EMBL" id="JABELV010000032">
    <property type="protein sequence ID" value="KAG7562430.1"/>
    <property type="molecule type" value="Genomic_DNA"/>
</dbReference>
<accession>A0A8K0NS43</accession>
<dbReference type="AlphaFoldDB" id="A0A8K0NS43"/>
<proteinExistence type="predicted"/>
<evidence type="ECO:0000313" key="2">
    <source>
        <dbReference type="Proteomes" id="UP000812966"/>
    </source>
</evidence>
<protein>
    <submittedName>
        <fullName evidence="1">Uncharacterized protein</fullName>
    </submittedName>
</protein>
<sequence>MKTSAKIGNGGYLQISPVRDEFRRMSWKKGANEIGQHRIGYFWFLLRPHYSFALPPIPRI</sequence>